<sequence length="565" mass="63920">MKRNGRKALSVYRTEYIRSEAEKAKWKAHRDDPIEVVHDAQLSVSTGSAASFGLAKQWLTRCKRGHSVCRDAIRSVTKFPTRLLDIGSGKVKTIRLREGRGQKDFVSLSHCWGSLQPLRLLEGNLELFKTQINFEDLPRTFQDAVTITRELGYRYLWIDSLCIIQDSKGDWTTESAIMGHIYRASALNISAGGAADSSAGCFATRNPLKHRACILTGDAASGLCIPRRCPSEWRDHDGSSTISRGWVFQERMLAPRTLHYSRRTISWECIRRDATEGWPDGADTWDWKSNGGYSRPKEIFQALCDFRPPAKTAATSPLTNKDVLGFLRAWDELVATYSGKALTQRGDKLVALHGIMSMIAQSTGLRHGAGLWLDYLAVGLMWRTWRAAPTRPESLDKSQYRAPSWSWACVDSNVRLERVMLQMDYHDFTQQFRVENIAISALPNGQVSRGELVVRGRLRRMEWGEFMAGMRHDGQGRKERGGWSPDFEVGASTETWGLLLMTRIGSSAASANHRVDVIMALDKVKGDKEWTFLRAGYVTQSYWQGETHCVFHDDREEVNETIYII</sequence>
<reference evidence="2" key="1">
    <citation type="submission" date="2023-02" db="EMBL/GenBank/DDBJ databases">
        <authorList>
            <person name="Palmer J.M."/>
        </authorList>
    </citation>
    <scope>NUCLEOTIDE SEQUENCE</scope>
    <source>
        <strain evidence="2">FW57</strain>
    </source>
</reference>
<gene>
    <name evidence="2" type="ORF">NEMBOFW57_009208</name>
</gene>
<evidence type="ECO:0000313" key="2">
    <source>
        <dbReference type="EMBL" id="KAG7284603.1"/>
    </source>
</evidence>
<evidence type="ECO:0000313" key="3">
    <source>
        <dbReference type="Proteomes" id="UP001197093"/>
    </source>
</evidence>
<name>A0AAD4ESN3_9PEZI</name>
<dbReference type="PANTHER" id="PTHR33112:SF16">
    <property type="entry name" value="HETEROKARYON INCOMPATIBILITY DOMAIN-CONTAINING PROTEIN"/>
    <property type="match status" value="1"/>
</dbReference>
<protein>
    <recommendedName>
        <fullName evidence="1">Heterokaryon incompatibility domain-containing protein</fullName>
    </recommendedName>
</protein>
<dbReference type="PANTHER" id="PTHR33112">
    <property type="entry name" value="DOMAIN PROTEIN, PUTATIVE-RELATED"/>
    <property type="match status" value="1"/>
</dbReference>
<dbReference type="EMBL" id="JAHCVI010000005">
    <property type="protein sequence ID" value="KAG7284603.1"/>
    <property type="molecule type" value="Genomic_DNA"/>
</dbReference>
<keyword evidence="3" id="KW-1185">Reference proteome</keyword>
<comment type="caution">
    <text evidence="2">The sequence shown here is derived from an EMBL/GenBank/DDBJ whole genome shotgun (WGS) entry which is preliminary data.</text>
</comment>
<dbReference type="Pfam" id="PF06985">
    <property type="entry name" value="HET"/>
    <property type="match status" value="1"/>
</dbReference>
<organism evidence="2 3">
    <name type="scientific">Staphylotrichum longicolle</name>
    <dbReference type="NCBI Taxonomy" id="669026"/>
    <lineage>
        <taxon>Eukaryota</taxon>
        <taxon>Fungi</taxon>
        <taxon>Dikarya</taxon>
        <taxon>Ascomycota</taxon>
        <taxon>Pezizomycotina</taxon>
        <taxon>Sordariomycetes</taxon>
        <taxon>Sordariomycetidae</taxon>
        <taxon>Sordariales</taxon>
        <taxon>Chaetomiaceae</taxon>
        <taxon>Staphylotrichum</taxon>
    </lineage>
</organism>
<dbReference type="AlphaFoldDB" id="A0AAD4ESN3"/>
<proteinExistence type="predicted"/>
<evidence type="ECO:0000259" key="1">
    <source>
        <dbReference type="Pfam" id="PF06985"/>
    </source>
</evidence>
<dbReference type="InterPro" id="IPR010730">
    <property type="entry name" value="HET"/>
</dbReference>
<accession>A0AAD4ESN3</accession>
<dbReference type="Proteomes" id="UP001197093">
    <property type="component" value="Unassembled WGS sequence"/>
</dbReference>
<feature type="domain" description="Heterokaryon incompatibility" evidence="1">
    <location>
        <begin position="105"/>
        <end position="250"/>
    </location>
</feature>